<dbReference type="AlphaFoldDB" id="A0A2M8J5D8"/>
<evidence type="ECO:0000313" key="5">
    <source>
        <dbReference type="Proteomes" id="UP000231553"/>
    </source>
</evidence>
<evidence type="ECO:0000313" key="4">
    <source>
        <dbReference type="EMBL" id="PJE38000.1"/>
    </source>
</evidence>
<protein>
    <submittedName>
        <fullName evidence="4">Flavin reductase</fullName>
    </submittedName>
</protein>
<proteinExistence type="inferred from homology"/>
<dbReference type="Gene3D" id="2.30.110.10">
    <property type="entry name" value="Electron Transport, Fmn-binding Protein, Chain A"/>
    <property type="match status" value="1"/>
</dbReference>
<keyword evidence="5" id="KW-1185">Reference proteome</keyword>
<dbReference type="InterPro" id="IPR012349">
    <property type="entry name" value="Split_barrel_FMN-bd"/>
</dbReference>
<comment type="similarity">
    <text evidence="1">Belongs to the non-flavoprotein flavin reductase family.</text>
</comment>
<dbReference type="SMART" id="SM00903">
    <property type="entry name" value="Flavin_Reduct"/>
    <property type="match status" value="1"/>
</dbReference>
<dbReference type="SUPFAM" id="SSF50475">
    <property type="entry name" value="FMN-binding split barrel"/>
    <property type="match status" value="1"/>
</dbReference>
<dbReference type="InterPro" id="IPR050268">
    <property type="entry name" value="NADH-dep_flavin_reductase"/>
</dbReference>
<dbReference type="GO" id="GO:0042602">
    <property type="term" value="F:riboflavin reductase (NADPH) activity"/>
    <property type="evidence" value="ECO:0007669"/>
    <property type="project" value="TreeGrafter"/>
</dbReference>
<dbReference type="RefSeq" id="WP_100161365.1">
    <property type="nucleotide sequence ID" value="NZ_PGTB01000006.1"/>
</dbReference>
<evidence type="ECO:0000256" key="1">
    <source>
        <dbReference type="ARBA" id="ARBA00008898"/>
    </source>
</evidence>
<dbReference type="OrthoDB" id="9792858at2"/>
<sequence>MSQSVAEQKALRNTLGQFPTGVCLITCAVGDENLGMTMTSFNSLSLTPPLILFSIDKRARSLPQWEKAAGYAVHILSATQQELSNRFARPGDKWAGVTHTAGLHQAPILSGVTAVLECAAWRVEDTGDHMLFIARVERHSSDPDRDPLVFARGRYAALETRERADTGWPLAIHY</sequence>
<dbReference type="InterPro" id="IPR002563">
    <property type="entry name" value="Flavin_Rdtase-like_dom"/>
</dbReference>
<dbReference type="GO" id="GO:0010181">
    <property type="term" value="F:FMN binding"/>
    <property type="evidence" value="ECO:0007669"/>
    <property type="project" value="InterPro"/>
</dbReference>
<accession>A0A2M8J5D8</accession>
<dbReference type="Pfam" id="PF01613">
    <property type="entry name" value="Flavin_Reduct"/>
    <property type="match status" value="1"/>
</dbReference>
<comment type="caution">
    <text evidence="4">The sequence shown here is derived from an EMBL/GenBank/DDBJ whole genome shotgun (WGS) entry which is preliminary data.</text>
</comment>
<keyword evidence="2" id="KW-0560">Oxidoreductase</keyword>
<gene>
    <name evidence="4" type="ORF">CVM52_04290</name>
</gene>
<dbReference type="PANTHER" id="PTHR30466">
    <property type="entry name" value="FLAVIN REDUCTASE"/>
    <property type="match status" value="1"/>
</dbReference>
<dbReference type="PANTHER" id="PTHR30466:SF11">
    <property type="entry name" value="FLAVIN-DEPENDENT MONOOXYGENASE, REDUCTASE SUBUNIT HSAB"/>
    <property type="match status" value="1"/>
</dbReference>
<feature type="domain" description="Flavin reductase like" evidence="3">
    <location>
        <begin position="15"/>
        <end position="157"/>
    </location>
</feature>
<reference evidence="4 5" key="1">
    <citation type="journal article" date="2018" name="Int. J. Syst. Evol. Microbiol.">
        <title>Pseudooceanicola lipolyticus sp. nov., a marine alphaproteobacterium, reclassification of Oceanicola flagellatus as Pseudooceanicola flagellatus comb. nov. and emended description of the genus Pseudooceanicola.</title>
        <authorList>
            <person name="Huang M.-M."/>
            <person name="Guo L.-L."/>
            <person name="Wu Y.-H."/>
            <person name="Lai Q.-L."/>
            <person name="Shao Z.-Z."/>
            <person name="Wang C.-S."/>
            <person name="Wu M."/>
            <person name="Xu X.-W."/>
        </authorList>
    </citation>
    <scope>NUCLEOTIDE SEQUENCE [LARGE SCALE GENOMIC DNA]</scope>
    <source>
        <strain evidence="4 5">157</strain>
    </source>
</reference>
<evidence type="ECO:0000256" key="2">
    <source>
        <dbReference type="ARBA" id="ARBA00023002"/>
    </source>
</evidence>
<dbReference type="Proteomes" id="UP000231553">
    <property type="component" value="Unassembled WGS sequence"/>
</dbReference>
<name>A0A2M8J5D8_9RHOB</name>
<dbReference type="EMBL" id="PGTB01000006">
    <property type="protein sequence ID" value="PJE38000.1"/>
    <property type="molecule type" value="Genomic_DNA"/>
</dbReference>
<evidence type="ECO:0000259" key="3">
    <source>
        <dbReference type="SMART" id="SM00903"/>
    </source>
</evidence>
<organism evidence="4 5">
    <name type="scientific">Pseudooceanicola lipolyticus</name>
    <dbReference type="NCBI Taxonomy" id="2029104"/>
    <lineage>
        <taxon>Bacteria</taxon>
        <taxon>Pseudomonadati</taxon>
        <taxon>Pseudomonadota</taxon>
        <taxon>Alphaproteobacteria</taxon>
        <taxon>Rhodobacterales</taxon>
        <taxon>Paracoccaceae</taxon>
        <taxon>Pseudooceanicola</taxon>
    </lineage>
</organism>